<dbReference type="Gene3D" id="3.40.50.12780">
    <property type="entry name" value="N-terminal domain of ligase-like"/>
    <property type="match status" value="1"/>
</dbReference>
<organism evidence="22 23">
    <name type="scientific">Coniosporium apollinis (strain CBS 100218)</name>
    <name type="common">Rock-inhabiting black yeast</name>
    <dbReference type="NCBI Taxonomy" id="1168221"/>
    <lineage>
        <taxon>Eukaryota</taxon>
        <taxon>Fungi</taxon>
        <taxon>Dikarya</taxon>
        <taxon>Ascomycota</taxon>
        <taxon>Pezizomycotina</taxon>
        <taxon>Dothideomycetes</taxon>
        <taxon>Dothideomycetes incertae sedis</taxon>
        <taxon>Coniosporium</taxon>
    </lineage>
</organism>
<dbReference type="GeneID" id="19902788"/>
<gene>
    <name evidence="22" type="ORF">W97_05477</name>
</gene>
<protein>
    <recommendedName>
        <fullName evidence="18">Very long-chain fatty acid transport protein</fullName>
    </recommendedName>
    <alternativeName>
        <fullName evidence="19">Very-long-chain acyl-CoA synthetase</fullName>
    </alternativeName>
</protein>
<keyword evidence="5" id="KW-0813">Transport</keyword>
<evidence type="ECO:0000256" key="14">
    <source>
        <dbReference type="ARBA" id="ARBA00023136"/>
    </source>
</evidence>
<evidence type="ECO:0000256" key="11">
    <source>
        <dbReference type="ARBA" id="ARBA00022840"/>
    </source>
</evidence>
<keyword evidence="9" id="KW-0812">Transmembrane</keyword>
<evidence type="ECO:0000256" key="15">
    <source>
        <dbReference type="ARBA" id="ARBA00023140"/>
    </source>
</evidence>
<evidence type="ECO:0000256" key="10">
    <source>
        <dbReference type="ARBA" id="ARBA00022741"/>
    </source>
</evidence>
<dbReference type="SUPFAM" id="SSF56801">
    <property type="entry name" value="Acetyl-CoA synthetase-like"/>
    <property type="match status" value="1"/>
</dbReference>
<evidence type="ECO:0000256" key="4">
    <source>
        <dbReference type="ARBA" id="ARBA00006432"/>
    </source>
</evidence>
<evidence type="ECO:0000259" key="21">
    <source>
        <dbReference type="Pfam" id="PF13193"/>
    </source>
</evidence>
<dbReference type="PROSITE" id="PS00455">
    <property type="entry name" value="AMP_BINDING"/>
    <property type="match status" value="1"/>
</dbReference>
<evidence type="ECO:0000256" key="6">
    <source>
        <dbReference type="ARBA" id="ARBA00022475"/>
    </source>
</evidence>
<comment type="subcellular location">
    <subcellularLocation>
        <location evidence="3">Cell membrane</location>
        <topology evidence="3">Multi-pass membrane protein</topology>
    </subcellularLocation>
    <subcellularLocation>
        <location evidence="1">Lipid droplet</location>
    </subcellularLocation>
    <subcellularLocation>
        <location evidence="2">Peroxisome membrane</location>
        <topology evidence="2">Multi-pass membrane protein</topology>
    </subcellularLocation>
</comment>
<dbReference type="FunFam" id="3.40.50.12780:FF:000019">
    <property type="entry name" value="Long-chain fatty acid transporter"/>
    <property type="match status" value="1"/>
</dbReference>
<dbReference type="Pfam" id="PF13193">
    <property type="entry name" value="AMP-binding_C"/>
    <property type="match status" value="1"/>
</dbReference>
<dbReference type="Pfam" id="PF00501">
    <property type="entry name" value="AMP-binding"/>
    <property type="match status" value="1"/>
</dbReference>
<dbReference type="Gene3D" id="3.30.300.30">
    <property type="match status" value="1"/>
</dbReference>
<evidence type="ECO:0000256" key="18">
    <source>
        <dbReference type="ARBA" id="ARBA00068795"/>
    </source>
</evidence>
<evidence type="ECO:0000256" key="8">
    <source>
        <dbReference type="ARBA" id="ARBA00022677"/>
    </source>
</evidence>
<dbReference type="eggNOG" id="KOG1179">
    <property type="taxonomic scope" value="Eukaryota"/>
</dbReference>
<comment type="function">
    <text evidence="17">Acyl-CoA synthetase required for both the import of long chain fatty acids (LCFAs) (C14-C18) and the activation very long chain fatty acids (VLCFAs) (C20-C26) by esterification of the fatty acids into metabolically active CoA-thioesters for subsequent degradation or incorporation into phospholipids. The transport and fatty acyl-CoA synthetase activities are genetically separable and are thus independent activities. Esterifies VLCFAs in the peroxisome matrix. The VLCFAs are actively transported into peroxisomes by a PXA1-PXA2 heterodimeric transporter in the peroxisomal membrane.</text>
</comment>
<feature type="domain" description="AMP-binding enzyme C-terminal" evidence="21">
    <location>
        <begin position="526"/>
        <end position="595"/>
    </location>
</feature>
<sequence>MPSVVLFAVVIPVFLTILALAFLTTREKKSATTAAAVAATTAVSAYLDAKLHLTKDIKTIWNNKAAEWTSQKVAKENRNSLWYFFETQVNRMPTSELCIWSRSGCYTWQQTHQQSCRYAQFLLNQGLQPGELVGFYLQNSPEFVFCALGSWSVGSAPALINYNLSGDGLIHCLRISGTKLLLVDEDQGCRERIEESRGRIEGELGIKIVNLDQAAKASINALEPKRPERKYRENVKPDFPMCLLYTSGSTGLPKACPFQLARAHVLAGPRVRAVGLEPGPNGDRWYNCMPLYHGTGFTTAVTCMISGVALCVGKKFSTSRFWDDIRDSDSTAFVYVGETARYLLANPVSELDKKHKVKVMFGNGLRPDVWRRFTERFGVPCVSEFFNSTEGVFALLNVSRGPYLQSAVGHHGAILRTLLHNTYVPVEIDHATGEIYRDPVTGFARRKPYEEGGEMIVAVPDKSAFVGYWQNEKATNSKFERDVFKKGDLYYRSGDALRRTKDGRWFFMDRLGDTFRWKSENVSTAEVAEALGHFPGVEEAIVYGVEVPGHDGRAGCAALYIAPDQRDKFDYAALLAYARKQLPKYAVPVFLRILNSQEGMHNNKQNKVPLKKEGIDLKLIEEAAKEKGVQPDKMMWCPYVLGTPRPEGVGENEGYVEFKWADWEGLKVDGHGETASKL</sequence>
<keyword evidence="15" id="KW-0576">Peroxisome</keyword>
<evidence type="ECO:0000256" key="2">
    <source>
        <dbReference type="ARBA" id="ARBA00004585"/>
    </source>
</evidence>
<keyword evidence="12" id="KW-1133">Transmembrane helix</keyword>
<keyword evidence="13" id="KW-0445">Lipid transport</keyword>
<dbReference type="InterPro" id="IPR020845">
    <property type="entry name" value="AMP-binding_CS"/>
</dbReference>
<dbReference type="GO" id="GO:0044539">
    <property type="term" value="P:long-chain fatty acid import into cell"/>
    <property type="evidence" value="ECO:0007669"/>
    <property type="project" value="TreeGrafter"/>
</dbReference>
<dbReference type="RefSeq" id="XP_007781697.1">
    <property type="nucleotide sequence ID" value="XM_007783507.1"/>
</dbReference>
<dbReference type="EMBL" id="JH767580">
    <property type="protein sequence ID" value="EON66380.1"/>
    <property type="molecule type" value="Genomic_DNA"/>
</dbReference>
<proteinExistence type="inferred from homology"/>
<dbReference type="GO" id="GO:0004467">
    <property type="term" value="F:long-chain fatty acid-CoA ligase activity"/>
    <property type="evidence" value="ECO:0007669"/>
    <property type="project" value="TreeGrafter"/>
</dbReference>
<dbReference type="OMA" id="HHGLIMR"/>
<evidence type="ECO:0000256" key="1">
    <source>
        <dbReference type="ARBA" id="ARBA00004502"/>
    </source>
</evidence>
<keyword evidence="14" id="KW-0472">Membrane</keyword>
<keyword evidence="6" id="KW-1003">Cell membrane</keyword>
<reference evidence="23" key="1">
    <citation type="submission" date="2012-06" db="EMBL/GenBank/DDBJ databases">
        <title>The genome sequence of Coniosporium apollinis CBS 100218.</title>
        <authorList>
            <consortium name="The Broad Institute Genome Sequencing Platform"/>
            <person name="Cuomo C."/>
            <person name="Gorbushina A."/>
            <person name="Noack S."/>
            <person name="Walker B."/>
            <person name="Young S.K."/>
            <person name="Zeng Q."/>
            <person name="Gargeya S."/>
            <person name="Fitzgerald M."/>
            <person name="Haas B."/>
            <person name="Abouelleil A."/>
            <person name="Alvarado L."/>
            <person name="Arachchi H.M."/>
            <person name="Berlin A.M."/>
            <person name="Chapman S.B."/>
            <person name="Goldberg J."/>
            <person name="Griggs A."/>
            <person name="Gujja S."/>
            <person name="Hansen M."/>
            <person name="Howarth C."/>
            <person name="Imamovic A."/>
            <person name="Larimer J."/>
            <person name="McCowan C."/>
            <person name="Montmayeur A."/>
            <person name="Murphy C."/>
            <person name="Neiman D."/>
            <person name="Pearson M."/>
            <person name="Priest M."/>
            <person name="Roberts A."/>
            <person name="Saif S."/>
            <person name="Shea T."/>
            <person name="Sisk P."/>
            <person name="Sykes S."/>
            <person name="Wortman J."/>
            <person name="Nusbaum C."/>
            <person name="Birren B."/>
        </authorList>
    </citation>
    <scope>NUCLEOTIDE SEQUENCE [LARGE SCALE GENOMIC DNA]</scope>
    <source>
        <strain evidence="23">CBS 100218</strain>
    </source>
</reference>
<evidence type="ECO:0000256" key="19">
    <source>
        <dbReference type="ARBA" id="ARBA00078285"/>
    </source>
</evidence>
<evidence type="ECO:0000256" key="16">
    <source>
        <dbReference type="ARBA" id="ARBA00051585"/>
    </source>
</evidence>
<comment type="similarity">
    <text evidence="4">Belongs to the ATP-dependent AMP-binding enzyme family.</text>
</comment>
<dbReference type="PANTHER" id="PTHR43107">
    <property type="entry name" value="LONG-CHAIN FATTY ACID TRANSPORT PROTEIN"/>
    <property type="match status" value="1"/>
</dbReference>
<dbReference type="GO" id="GO:0005324">
    <property type="term" value="F:long-chain fatty acid transmembrane transporter activity"/>
    <property type="evidence" value="ECO:0007669"/>
    <property type="project" value="TreeGrafter"/>
</dbReference>
<name>R7YWR7_CONA1</name>
<dbReference type="STRING" id="1168221.R7YWR7"/>
<dbReference type="Proteomes" id="UP000016924">
    <property type="component" value="Unassembled WGS sequence"/>
</dbReference>
<evidence type="ECO:0000256" key="5">
    <source>
        <dbReference type="ARBA" id="ARBA00022448"/>
    </source>
</evidence>
<dbReference type="FunFam" id="3.30.300.30:FF:000002">
    <property type="entry name" value="Long-chain fatty acid transport protein 1"/>
    <property type="match status" value="1"/>
</dbReference>
<keyword evidence="23" id="KW-1185">Reference proteome</keyword>
<keyword evidence="7" id="KW-0436">Ligase</keyword>
<keyword evidence="10" id="KW-0547">Nucleotide-binding</keyword>
<evidence type="ECO:0000259" key="20">
    <source>
        <dbReference type="Pfam" id="PF00501"/>
    </source>
</evidence>
<evidence type="ECO:0000256" key="13">
    <source>
        <dbReference type="ARBA" id="ARBA00023055"/>
    </source>
</evidence>
<dbReference type="InterPro" id="IPR000873">
    <property type="entry name" value="AMP-dep_synth/lig_dom"/>
</dbReference>
<keyword evidence="8" id="KW-0551">Lipid droplet</keyword>
<evidence type="ECO:0000256" key="3">
    <source>
        <dbReference type="ARBA" id="ARBA00004651"/>
    </source>
</evidence>
<evidence type="ECO:0000256" key="7">
    <source>
        <dbReference type="ARBA" id="ARBA00022598"/>
    </source>
</evidence>
<evidence type="ECO:0000313" key="22">
    <source>
        <dbReference type="EMBL" id="EON66380.1"/>
    </source>
</evidence>
<dbReference type="GO" id="GO:0005811">
    <property type="term" value="C:lipid droplet"/>
    <property type="evidence" value="ECO:0007669"/>
    <property type="project" value="UniProtKB-SubCell"/>
</dbReference>
<evidence type="ECO:0000256" key="9">
    <source>
        <dbReference type="ARBA" id="ARBA00022692"/>
    </source>
</evidence>
<dbReference type="InterPro" id="IPR025110">
    <property type="entry name" value="AMP-bd_C"/>
</dbReference>
<feature type="domain" description="AMP-dependent synthetase/ligase" evidence="20">
    <location>
        <begin position="85"/>
        <end position="437"/>
    </location>
</feature>
<dbReference type="PANTHER" id="PTHR43107:SF6">
    <property type="entry name" value="ACYL-COA SYNTHETASE FAMILY PROTEIN (CEFD1), PUTATIVE (AFU_ORTHOLOGUE AFUA_6G03630)-RELATED"/>
    <property type="match status" value="1"/>
</dbReference>
<comment type="catalytic activity">
    <reaction evidence="16">
        <text>a very long-chain fatty acid + ATP + CoA = a very long-chain fatty acyl-CoA + AMP + diphosphate</text>
        <dbReference type="Rhea" id="RHEA:54536"/>
        <dbReference type="ChEBI" id="CHEBI:30616"/>
        <dbReference type="ChEBI" id="CHEBI:33019"/>
        <dbReference type="ChEBI" id="CHEBI:57287"/>
        <dbReference type="ChEBI" id="CHEBI:58950"/>
        <dbReference type="ChEBI" id="CHEBI:138261"/>
        <dbReference type="ChEBI" id="CHEBI:456215"/>
    </reaction>
</comment>
<dbReference type="GO" id="GO:0005778">
    <property type="term" value="C:peroxisomal membrane"/>
    <property type="evidence" value="ECO:0007669"/>
    <property type="project" value="UniProtKB-SubCell"/>
</dbReference>
<evidence type="ECO:0000313" key="23">
    <source>
        <dbReference type="Proteomes" id="UP000016924"/>
    </source>
</evidence>
<accession>R7YWR7</accession>
<dbReference type="AlphaFoldDB" id="R7YWR7"/>
<evidence type="ECO:0000256" key="17">
    <source>
        <dbReference type="ARBA" id="ARBA00060276"/>
    </source>
</evidence>
<dbReference type="OrthoDB" id="196650at2759"/>
<dbReference type="InterPro" id="IPR045851">
    <property type="entry name" value="AMP-bd_C_sf"/>
</dbReference>
<dbReference type="GO" id="GO:0005524">
    <property type="term" value="F:ATP binding"/>
    <property type="evidence" value="ECO:0007669"/>
    <property type="project" value="UniProtKB-KW"/>
</dbReference>
<keyword evidence="11" id="KW-0067">ATP-binding</keyword>
<dbReference type="InterPro" id="IPR042099">
    <property type="entry name" value="ANL_N_sf"/>
</dbReference>
<dbReference type="HOGENOM" id="CLU_000022_46_3_1"/>
<dbReference type="GO" id="GO:0009898">
    <property type="term" value="C:cytoplasmic side of plasma membrane"/>
    <property type="evidence" value="ECO:0007669"/>
    <property type="project" value="TreeGrafter"/>
</dbReference>
<evidence type="ECO:0000256" key="12">
    <source>
        <dbReference type="ARBA" id="ARBA00022989"/>
    </source>
</evidence>